<feature type="compositionally biased region" description="Basic residues" evidence="1">
    <location>
        <begin position="1"/>
        <end position="15"/>
    </location>
</feature>
<name>A0AAV1RYI2_9ROSI</name>
<gene>
    <name evidence="2" type="ORF">DCAF_LOCUS15744</name>
</gene>
<sequence length="61" mass="7086">MEVPRRPKVGRKRNKFGCSRDRDIQELDTENKVVVHGISESNHSSDHSFCKWKSGGSWEEK</sequence>
<dbReference type="Proteomes" id="UP001314170">
    <property type="component" value="Unassembled WGS sequence"/>
</dbReference>
<dbReference type="AlphaFoldDB" id="A0AAV1RYI2"/>
<dbReference type="EMBL" id="CAWUPB010001160">
    <property type="protein sequence ID" value="CAK7340658.1"/>
    <property type="molecule type" value="Genomic_DNA"/>
</dbReference>
<protein>
    <submittedName>
        <fullName evidence="2">Uncharacterized protein</fullName>
    </submittedName>
</protein>
<evidence type="ECO:0000256" key="1">
    <source>
        <dbReference type="SAM" id="MobiDB-lite"/>
    </source>
</evidence>
<organism evidence="2 3">
    <name type="scientific">Dovyalis caffra</name>
    <dbReference type="NCBI Taxonomy" id="77055"/>
    <lineage>
        <taxon>Eukaryota</taxon>
        <taxon>Viridiplantae</taxon>
        <taxon>Streptophyta</taxon>
        <taxon>Embryophyta</taxon>
        <taxon>Tracheophyta</taxon>
        <taxon>Spermatophyta</taxon>
        <taxon>Magnoliopsida</taxon>
        <taxon>eudicotyledons</taxon>
        <taxon>Gunneridae</taxon>
        <taxon>Pentapetalae</taxon>
        <taxon>rosids</taxon>
        <taxon>fabids</taxon>
        <taxon>Malpighiales</taxon>
        <taxon>Salicaceae</taxon>
        <taxon>Flacourtieae</taxon>
        <taxon>Dovyalis</taxon>
    </lineage>
</organism>
<comment type="caution">
    <text evidence="2">The sequence shown here is derived from an EMBL/GenBank/DDBJ whole genome shotgun (WGS) entry which is preliminary data.</text>
</comment>
<feature type="region of interest" description="Disordered" evidence="1">
    <location>
        <begin position="1"/>
        <end position="22"/>
    </location>
</feature>
<keyword evidence="3" id="KW-1185">Reference proteome</keyword>
<evidence type="ECO:0000313" key="3">
    <source>
        <dbReference type="Proteomes" id="UP001314170"/>
    </source>
</evidence>
<feature type="region of interest" description="Disordered" evidence="1">
    <location>
        <begin position="38"/>
        <end position="61"/>
    </location>
</feature>
<reference evidence="2 3" key="1">
    <citation type="submission" date="2024-01" db="EMBL/GenBank/DDBJ databases">
        <authorList>
            <person name="Waweru B."/>
        </authorList>
    </citation>
    <scope>NUCLEOTIDE SEQUENCE [LARGE SCALE GENOMIC DNA]</scope>
</reference>
<proteinExistence type="predicted"/>
<evidence type="ECO:0000313" key="2">
    <source>
        <dbReference type="EMBL" id="CAK7340658.1"/>
    </source>
</evidence>
<accession>A0AAV1RYI2</accession>